<reference evidence="1 2" key="1">
    <citation type="submission" date="2020-04" db="EMBL/GenBank/DDBJ databases">
        <authorList>
            <person name="Liu S."/>
        </authorList>
    </citation>
    <scope>NUCLEOTIDE SEQUENCE [LARGE SCALE GENOMIC DNA]</scope>
    <source>
        <strain evidence="1 2">CGMCC 1.15091</strain>
    </source>
</reference>
<organism evidence="1 2">
    <name type="scientific">Arthrobacter deserti</name>
    <dbReference type="NCBI Taxonomy" id="1742687"/>
    <lineage>
        <taxon>Bacteria</taxon>
        <taxon>Bacillati</taxon>
        <taxon>Actinomycetota</taxon>
        <taxon>Actinomycetes</taxon>
        <taxon>Micrococcales</taxon>
        <taxon>Micrococcaceae</taxon>
        <taxon>Arthrobacter</taxon>
    </lineage>
</organism>
<dbReference type="EMBL" id="JAAZSR010000217">
    <property type="protein sequence ID" value="NKX51379.1"/>
    <property type="molecule type" value="Genomic_DNA"/>
</dbReference>
<keyword evidence="2" id="KW-1185">Reference proteome</keyword>
<protein>
    <submittedName>
        <fullName evidence="1">Uncharacterized protein</fullName>
    </submittedName>
</protein>
<name>A0ABX1JSR8_9MICC</name>
<comment type="caution">
    <text evidence="1">The sequence shown here is derived from an EMBL/GenBank/DDBJ whole genome shotgun (WGS) entry which is preliminary data.</text>
</comment>
<proteinExistence type="predicted"/>
<evidence type="ECO:0000313" key="1">
    <source>
        <dbReference type="EMBL" id="NKX51379.1"/>
    </source>
</evidence>
<sequence length="189" mass="20367">MEPLNHRELLVLLEQSEPGFLAGTFATVFPRSVDQEGEAGAFTCFDGGFWDVRYDTGRRTLLTPWGSLTVSPEGSEDHGPAMADRPRVPPWSLVVPRCSTFLGRACDSWQIDAGKPMAGQGDSLTVVLTSLEQPSATGTLTVDTRLRVIASVDLGHVVQTLTIDRTSPGAADAAAFRKLRIAVRPFGAR</sequence>
<dbReference type="Proteomes" id="UP000523795">
    <property type="component" value="Unassembled WGS sequence"/>
</dbReference>
<gene>
    <name evidence="1" type="ORF">HER39_12530</name>
</gene>
<accession>A0ABX1JSR8</accession>
<evidence type="ECO:0000313" key="2">
    <source>
        <dbReference type="Proteomes" id="UP000523795"/>
    </source>
</evidence>